<dbReference type="Proteomes" id="UP001054945">
    <property type="component" value="Unassembled WGS sequence"/>
</dbReference>
<reference evidence="2 3" key="1">
    <citation type="submission" date="2021-06" db="EMBL/GenBank/DDBJ databases">
        <title>Caerostris extrusa draft genome.</title>
        <authorList>
            <person name="Kono N."/>
            <person name="Arakawa K."/>
        </authorList>
    </citation>
    <scope>NUCLEOTIDE SEQUENCE [LARGE SCALE GENOMIC DNA]</scope>
</reference>
<organism evidence="2 3">
    <name type="scientific">Caerostris extrusa</name>
    <name type="common">Bark spider</name>
    <name type="synonym">Caerostris bankana</name>
    <dbReference type="NCBI Taxonomy" id="172846"/>
    <lineage>
        <taxon>Eukaryota</taxon>
        <taxon>Metazoa</taxon>
        <taxon>Ecdysozoa</taxon>
        <taxon>Arthropoda</taxon>
        <taxon>Chelicerata</taxon>
        <taxon>Arachnida</taxon>
        <taxon>Araneae</taxon>
        <taxon>Araneomorphae</taxon>
        <taxon>Entelegynae</taxon>
        <taxon>Araneoidea</taxon>
        <taxon>Araneidae</taxon>
        <taxon>Caerostris</taxon>
    </lineage>
</organism>
<gene>
    <name evidence="2" type="ORF">CEXT_175921</name>
</gene>
<evidence type="ECO:0000256" key="1">
    <source>
        <dbReference type="SAM" id="MobiDB-lite"/>
    </source>
</evidence>
<feature type="compositionally biased region" description="Acidic residues" evidence="1">
    <location>
        <begin position="111"/>
        <end position="120"/>
    </location>
</feature>
<feature type="region of interest" description="Disordered" evidence="1">
    <location>
        <begin position="1"/>
        <end position="222"/>
    </location>
</feature>
<evidence type="ECO:0000313" key="2">
    <source>
        <dbReference type="EMBL" id="GIX85671.1"/>
    </source>
</evidence>
<sequence>MKHSSKFDLNPKNSIILKRSKRSTRERSSFGNKRFGAASTTSARKFGSTPFSKRREEISLVEDLVDPNQRNKQTESVNKPSTSVNVKPFSSSKLNILPSRTRKFGKKDEEENKPDEDFEASEAIVESVTEESLMPSSTSRFRRPAKLPKFNVRSTPSRNIPSKSSSQPLSSRYQPKSSSIAPLRRSRPTLKTLNLRSKQKSIRRERTEDIRPSITEQTETSSTKRRFYFDNNIFLDEKIRTEIPIRGRQGNAYKPAYDNEDNELTVEPPKALPLPVFGRSRGTKRPPKFDPRTIRSSSTTPITYITGESSVMYDEIDDLEMTSSLTGPITVTDVFTTTKTLPVHLGLRTSFATITTTAYSTNTLRREDLTTLTIASTEIESTSLVAMKVGYGTRTDTVVNKRIMTTLTTQTNTIFEQRSAVPQLPQMHQMPQMPPNAPNAPNSATIPIFSKSLCPTNAFTKY</sequence>
<proteinExistence type="predicted"/>
<feature type="region of interest" description="Disordered" evidence="1">
    <location>
        <begin position="268"/>
        <end position="297"/>
    </location>
</feature>
<name>A0AAV4NP30_CAEEX</name>
<evidence type="ECO:0000313" key="3">
    <source>
        <dbReference type="Proteomes" id="UP001054945"/>
    </source>
</evidence>
<comment type="caution">
    <text evidence="2">The sequence shown here is derived from an EMBL/GenBank/DDBJ whole genome shotgun (WGS) entry which is preliminary data.</text>
</comment>
<feature type="compositionally biased region" description="Polar residues" evidence="1">
    <location>
        <begin position="68"/>
        <end position="94"/>
    </location>
</feature>
<dbReference type="EMBL" id="BPLR01021086">
    <property type="protein sequence ID" value="GIX85671.1"/>
    <property type="molecule type" value="Genomic_DNA"/>
</dbReference>
<feature type="compositionally biased region" description="Low complexity" evidence="1">
    <location>
        <begin position="162"/>
        <end position="171"/>
    </location>
</feature>
<keyword evidence="3" id="KW-1185">Reference proteome</keyword>
<feature type="compositionally biased region" description="Basic and acidic residues" evidence="1">
    <location>
        <begin position="202"/>
        <end position="211"/>
    </location>
</feature>
<feature type="compositionally biased region" description="Polar residues" evidence="1">
    <location>
        <begin position="152"/>
        <end position="161"/>
    </location>
</feature>
<dbReference type="AlphaFoldDB" id="A0AAV4NP30"/>
<protein>
    <submittedName>
        <fullName evidence="2">Uncharacterized protein</fullName>
    </submittedName>
</protein>
<accession>A0AAV4NP30</accession>